<sequence>MDLTHRLPRVYNRLASCAGLSPLRFTLYWSLILFVLVATLLVRNTSSRDPGSWFFNPNIAYSRQYSAVRQRQALRLIETAADVKPPATETATIPGLCIGIPSIAREGARYLRMTVGSLLAGLTDREREGIKLIVFIPHTDPAIHPAYHEAWLPHLTDQLLLYNLSQHELDYVKSLEREDVEHRTKGLYDYTYLMQACYATKTPYIAIIEDDVVAMDGWYHRSVNGIPQAEAQASSERMSNGFLYLRMFYTEQFLGWNSEYWIVYAFWSITTIGTISLLVHWSRSTFNAVRHALTPRLSLLICLVLAPWMVVLTFAAGRVTVFPLPHGINKMNDFGCCAQGLIFPRHKARDLIEWYKTSRVGFADMLTEQYANEHGEQRWALTPSVLQHIGAKSSKPEDFGHGAKYSKSVAGMIWNFAFELNSPKALRKEHELAAIEPLNLLSGTTGSE</sequence>
<keyword evidence="1" id="KW-0472">Membrane</keyword>
<dbReference type="RefSeq" id="XP_033659524.1">
    <property type="nucleotide sequence ID" value="XM_033810103.1"/>
</dbReference>
<keyword evidence="1" id="KW-1133">Transmembrane helix</keyword>
<name>A0A6A6BVC5_ZASCE</name>
<gene>
    <name evidence="2" type="ORF">M409DRAFT_30860</name>
</gene>
<evidence type="ECO:0000313" key="3">
    <source>
        <dbReference type="Proteomes" id="UP000799537"/>
    </source>
</evidence>
<dbReference type="AlphaFoldDB" id="A0A6A6BVC5"/>
<dbReference type="OrthoDB" id="2016523at2759"/>
<proteinExistence type="predicted"/>
<accession>A0A6A6BVC5</accession>
<keyword evidence="3" id="KW-1185">Reference proteome</keyword>
<feature type="transmembrane region" description="Helical" evidence="1">
    <location>
        <begin position="261"/>
        <end position="282"/>
    </location>
</feature>
<evidence type="ECO:0000313" key="2">
    <source>
        <dbReference type="EMBL" id="KAF2158635.1"/>
    </source>
</evidence>
<dbReference type="Proteomes" id="UP000799537">
    <property type="component" value="Unassembled WGS sequence"/>
</dbReference>
<keyword evidence="1" id="KW-0812">Transmembrane</keyword>
<feature type="transmembrane region" description="Helical" evidence="1">
    <location>
        <begin position="25"/>
        <end position="42"/>
    </location>
</feature>
<evidence type="ECO:0000256" key="1">
    <source>
        <dbReference type="SAM" id="Phobius"/>
    </source>
</evidence>
<dbReference type="CDD" id="cd22189">
    <property type="entry name" value="PGAP4-like_fungal"/>
    <property type="match status" value="1"/>
</dbReference>
<dbReference type="PANTHER" id="PTHR31410">
    <property type="entry name" value="TRANSMEMBRANE PROTEIN 246"/>
    <property type="match status" value="1"/>
</dbReference>
<protein>
    <submittedName>
        <fullName evidence="2">Uncharacterized protein</fullName>
    </submittedName>
</protein>
<dbReference type="GeneID" id="54563375"/>
<dbReference type="EMBL" id="ML993653">
    <property type="protein sequence ID" value="KAF2158635.1"/>
    <property type="molecule type" value="Genomic_DNA"/>
</dbReference>
<dbReference type="GO" id="GO:0016757">
    <property type="term" value="F:glycosyltransferase activity"/>
    <property type="evidence" value="ECO:0007669"/>
    <property type="project" value="InterPro"/>
</dbReference>
<organism evidence="2 3">
    <name type="scientific">Zasmidium cellare ATCC 36951</name>
    <dbReference type="NCBI Taxonomy" id="1080233"/>
    <lineage>
        <taxon>Eukaryota</taxon>
        <taxon>Fungi</taxon>
        <taxon>Dikarya</taxon>
        <taxon>Ascomycota</taxon>
        <taxon>Pezizomycotina</taxon>
        <taxon>Dothideomycetes</taxon>
        <taxon>Dothideomycetidae</taxon>
        <taxon>Mycosphaerellales</taxon>
        <taxon>Mycosphaerellaceae</taxon>
        <taxon>Zasmidium</taxon>
    </lineage>
</organism>
<reference evidence="2" key="1">
    <citation type="journal article" date="2020" name="Stud. Mycol.">
        <title>101 Dothideomycetes genomes: a test case for predicting lifestyles and emergence of pathogens.</title>
        <authorList>
            <person name="Haridas S."/>
            <person name="Albert R."/>
            <person name="Binder M."/>
            <person name="Bloem J."/>
            <person name="Labutti K."/>
            <person name="Salamov A."/>
            <person name="Andreopoulos B."/>
            <person name="Baker S."/>
            <person name="Barry K."/>
            <person name="Bills G."/>
            <person name="Bluhm B."/>
            <person name="Cannon C."/>
            <person name="Castanera R."/>
            <person name="Culley D."/>
            <person name="Daum C."/>
            <person name="Ezra D."/>
            <person name="Gonzalez J."/>
            <person name="Henrissat B."/>
            <person name="Kuo A."/>
            <person name="Liang C."/>
            <person name="Lipzen A."/>
            <person name="Lutzoni F."/>
            <person name="Magnuson J."/>
            <person name="Mondo S."/>
            <person name="Nolan M."/>
            <person name="Ohm R."/>
            <person name="Pangilinan J."/>
            <person name="Park H.-J."/>
            <person name="Ramirez L."/>
            <person name="Alfaro M."/>
            <person name="Sun H."/>
            <person name="Tritt A."/>
            <person name="Yoshinaga Y."/>
            <person name="Zwiers L.-H."/>
            <person name="Turgeon B."/>
            <person name="Goodwin S."/>
            <person name="Spatafora J."/>
            <person name="Crous P."/>
            <person name="Grigoriev I."/>
        </authorList>
    </citation>
    <scope>NUCLEOTIDE SEQUENCE</scope>
    <source>
        <strain evidence="2">ATCC 36951</strain>
    </source>
</reference>
<dbReference type="GO" id="GO:0000139">
    <property type="term" value="C:Golgi membrane"/>
    <property type="evidence" value="ECO:0007669"/>
    <property type="project" value="InterPro"/>
</dbReference>
<feature type="transmembrane region" description="Helical" evidence="1">
    <location>
        <begin position="297"/>
        <end position="321"/>
    </location>
</feature>
<dbReference type="PANTHER" id="PTHR31410:SF1">
    <property type="entry name" value="POST-GPI ATTACHMENT TO PROTEINS FACTOR 4"/>
    <property type="match status" value="1"/>
</dbReference>
<dbReference type="InterPro" id="IPR029675">
    <property type="entry name" value="PGAP4"/>
</dbReference>
<dbReference type="GO" id="GO:0006506">
    <property type="term" value="P:GPI anchor biosynthetic process"/>
    <property type="evidence" value="ECO:0007669"/>
    <property type="project" value="InterPro"/>
</dbReference>